<feature type="compositionally biased region" description="Basic and acidic residues" evidence="1">
    <location>
        <begin position="28"/>
        <end position="56"/>
    </location>
</feature>
<evidence type="ECO:0000313" key="2">
    <source>
        <dbReference type="EMBL" id="ETI30168.1"/>
    </source>
</evidence>
<proteinExistence type="predicted"/>
<dbReference type="EMBL" id="ANIZ01004382">
    <property type="protein sequence ID" value="ETI30168.1"/>
    <property type="molecule type" value="Genomic_DNA"/>
</dbReference>
<dbReference type="Proteomes" id="UP000018721">
    <property type="component" value="Unassembled WGS sequence"/>
</dbReference>
<comment type="caution">
    <text evidence="2">The sequence shown here is derived from an EMBL/GenBank/DDBJ whole genome shotgun (WGS) entry which is preliminary data.</text>
</comment>
<feature type="region of interest" description="Disordered" evidence="1">
    <location>
        <begin position="27"/>
        <end position="56"/>
    </location>
</feature>
<accession>V9DV11</accession>
<sequence>MSTIRENKLVLQYLLVTEQLKAAAQRANEAEERVKETKDEANARVKETKEAAEKRADEAHDRRCNFSEYALNLMRDIKRDAQPKLKDASTVLFLTKSHRKIYGSNGCQLIRKDDATFDFVEGSEKRVADALETSIEPYTRHGLMKVSPLTEFKAVANPNALTKRCINRAQDFWEENKSDYEQQGIEIVFSSTNCKMQKV</sequence>
<reference evidence="2 3" key="1">
    <citation type="submission" date="2013-11" db="EMBL/GenBank/DDBJ databases">
        <title>The Genome Sequence of Phytophthora parasitica P1569.</title>
        <authorList>
            <consortium name="The Broad Institute Genomics Platform"/>
            <person name="Russ C."/>
            <person name="Tyler B."/>
            <person name="Panabieres F."/>
            <person name="Shan W."/>
            <person name="Tripathy S."/>
            <person name="Grunwald N."/>
            <person name="Machado M."/>
            <person name="Johnson C.S."/>
            <person name="Arredondo F."/>
            <person name="Hong C."/>
            <person name="Coffey M."/>
            <person name="Young S.K."/>
            <person name="Zeng Q."/>
            <person name="Gargeya S."/>
            <person name="Fitzgerald M."/>
            <person name="Abouelleil A."/>
            <person name="Alvarado L."/>
            <person name="Chapman S.B."/>
            <person name="Gainer-Dewar J."/>
            <person name="Goldberg J."/>
            <person name="Griggs A."/>
            <person name="Gujja S."/>
            <person name="Hansen M."/>
            <person name="Howarth C."/>
            <person name="Imamovic A."/>
            <person name="Ireland A."/>
            <person name="Larimer J."/>
            <person name="McCowan C."/>
            <person name="Murphy C."/>
            <person name="Pearson M."/>
            <person name="Poon T.W."/>
            <person name="Priest M."/>
            <person name="Roberts A."/>
            <person name="Saif S."/>
            <person name="Shea T."/>
            <person name="Sykes S."/>
            <person name="Wortman J."/>
            <person name="Nusbaum C."/>
            <person name="Birren B."/>
        </authorList>
    </citation>
    <scope>NUCLEOTIDE SEQUENCE [LARGE SCALE GENOMIC DNA]</scope>
    <source>
        <strain evidence="2 3">P1569</strain>
    </source>
</reference>
<gene>
    <name evidence="2" type="ORF">F443_22719</name>
</gene>
<evidence type="ECO:0000313" key="3">
    <source>
        <dbReference type="Proteomes" id="UP000018721"/>
    </source>
</evidence>
<protein>
    <submittedName>
        <fullName evidence="2">Uncharacterized protein</fullName>
    </submittedName>
</protein>
<dbReference type="HOGENOM" id="CLU_1374630_0_0_1"/>
<evidence type="ECO:0000256" key="1">
    <source>
        <dbReference type="SAM" id="MobiDB-lite"/>
    </source>
</evidence>
<name>V9DV11_PHYNI</name>
<dbReference type="AlphaFoldDB" id="V9DV11"/>
<keyword evidence="3" id="KW-1185">Reference proteome</keyword>
<organism evidence="2 3">
    <name type="scientific">Phytophthora nicotianae P1569</name>
    <dbReference type="NCBI Taxonomy" id="1317065"/>
    <lineage>
        <taxon>Eukaryota</taxon>
        <taxon>Sar</taxon>
        <taxon>Stramenopiles</taxon>
        <taxon>Oomycota</taxon>
        <taxon>Peronosporomycetes</taxon>
        <taxon>Peronosporales</taxon>
        <taxon>Peronosporaceae</taxon>
        <taxon>Phytophthora</taxon>
    </lineage>
</organism>